<comment type="caution">
    <text evidence="1">The sequence shown here is derived from an EMBL/GenBank/DDBJ whole genome shotgun (WGS) entry which is preliminary data.</text>
</comment>
<sequence>MSLLYVTLRPLKSYHTKKSRRFVALQLRENEKNKQTDGHTSVLIPSAGSRCFDNEHVHASVARALPTLILNENCNFGKTMYSLLQTSEGYHINTSHLLRARRRKRDHFDFDIVNIDSQLHERSRASGNVPVFKVSMRSEPAPALGAGDPRAWKRPLDFTTPVV</sequence>
<accession>A0A4C1U0K3</accession>
<dbReference type="Proteomes" id="UP000299102">
    <property type="component" value="Unassembled WGS sequence"/>
</dbReference>
<proteinExistence type="predicted"/>
<protein>
    <submittedName>
        <fullName evidence="1">Uncharacterized protein</fullName>
    </submittedName>
</protein>
<reference evidence="1 2" key="1">
    <citation type="journal article" date="2019" name="Commun. Biol.">
        <title>The bagworm genome reveals a unique fibroin gene that provides high tensile strength.</title>
        <authorList>
            <person name="Kono N."/>
            <person name="Nakamura H."/>
            <person name="Ohtoshi R."/>
            <person name="Tomita M."/>
            <person name="Numata K."/>
            <person name="Arakawa K."/>
        </authorList>
    </citation>
    <scope>NUCLEOTIDE SEQUENCE [LARGE SCALE GENOMIC DNA]</scope>
</reference>
<dbReference type="AlphaFoldDB" id="A0A4C1U0K3"/>
<evidence type="ECO:0000313" key="1">
    <source>
        <dbReference type="EMBL" id="GBP19584.1"/>
    </source>
</evidence>
<name>A0A4C1U0K3_EUMVA</name>
<dbReference type="EMBL" id="BGZK01000109">
    <property type="protein sequence ID" value="GBP19584.1"/>
    <property type="molecule type" value="Genomic_DNA"/>
</dbReference>
<gene>
    <name evidence="1" type="ORF">EVAR_102132_1</name>
</gene>
<evidence type="ECO:0000313" key="2">
    <source>
        <dbReference type="Proteomes" id="UP000299102"/>
    </source>
</evidence>
<organism evidence="1 2">
    <name type="scientific">Eumeta variegata</name>
    <name type="common">Bagworm moth</name>
    <name type="synonym">Eumeta japonica</name>
    <dbReference type="NCBI Taxonomy" id="151549"/>
    <lineage>
        <taxon>Eukaryota</taxon>
        <taxon>Metazoa</taxon>
        <taxon>Ecdysozoa</taxon>
        <taxon>Arthropoda</taxon>
        <taxon>Hexapoda</taxon>
        <taxon>Insecta</taxon>
        <taxon>Pterygota</taxon>
        <taxon>Neoptera</taxon>
        <taxon>Endopterygota</taxon>
        <taxon>Lepidoptera</taxon>
        <taxon>Glossata</taxon>
        <taxon>Ditrysia</taxon>
        <taxon>Tineoidea</taxon>
        <taxon>Psychidae</taxon>
        <taxon>Oiketicinae</taxon>
        <taxon>Eumeta</taxon>
    </lineage>
</organism>
<keyword evidence="2" id="KW-1185">Reference proteome</keyword>